<organism evidence="4 6">
    <name type="scientific">Rotaria sordida</name>
    <dbReference type="NCBI Taxonomy" id="392033"/>
    <lineage>
        <taxon>Eukaryota</taxon>
        <taxon>Metazoa</taxon>
        <taxon>Spiralia</taxon>
        <taxon>Gnathifera</taxon>
        <taxon>Rotifera</taxon>
        <taxon>Eurotatoria</taxon>
        <taxon>Bdelloidea</taxon>
        <taxon>Philodinida</taxon>
        <taxon>Philodinidae</taxon>
        <taxon>Rotaria</taxon>
    </lineage>
</organism>
<dbReference type="EMBL" id="CAJOBD010000589">
    <property type="protein sequence ID" value="CAF3692971.1"/>
    <property type="molecule type" value="Genomic_DNA"/>
</dbReference>
<accession>A0A814R664</accession>
<name>A0A814R664_9BILA</name>
<keyword evidence="2" id="KW-1133">Transmembrane helix</keyword>
<gene>
    <name evidence="5" type="ORF">JBS370_LOCUS8981</name>
    <name evidence="4" type="ORF">ZHD862_LOCUS18998</name>
</gene>
<keyword evidence="3" id="KW-0732">Signal</keyword>
<protein>
    <submittedName>
        <fullName evidence="4">Uncharacterized protein</fullName>
    </submittedName>
</protein>
<evidence type="ECO:0000256" key="1">
    <source>
        <dbReference type="SAM" id="MobiDB-lite"/>
    </source>
</evidence>
<feature type="transmembrane region" description="Helical" evidence="2">
    <location>
        <begin position="116"/>
        <end position="138"/>
    </location>
</feature>
<dbReference type="Proteomes" id="UP000663864">
    <property type="component" value="Unassembled WGS sequence"/>
</dbReference>
<feature type="chain" id="PRO_5035602209" evidence="3">
    <location>
        <begin position="20"/>
        <end position="231"/>
    </location>
</feature>
<dbReference type="Proteomes" id="UP000663836">
    <property type="component" value="Unassembled WGS sequence"/>
</dbReference>
<keyword evidence="2" id="KW-0472">Membrane</keyword>
<reference evidence="4" key="1">
    <citation type="submission" date="2021-02" db="EMBL/GenBank/DDBJ databases">
        <authorList>
            <person name="Nowell W R."/>
        </authorList>
    </citation>
    <scope>NUCLEOTIDE SEQUENCE</scope>
</reference>
<evidence type="ECO:0000313" key="6">
    <source>
        <dbReference type="Proteomes" id="UP000663864"/>
    </source>
</evidence>
<evidence type="ECO:0000256" key="2">
    <source>
        <dbReference type="SAM" id="Phobius"/>
    </source>
</evidence>
<evidence type="ECO:0000313" key="5">
    <source>
        <dbReference type="EMBL" id="CAF3692971.1"/>
    </source>
</evidence>
<evidence type="ECO:0000313" key="4">
    <source>
        <dbReference type="EMBL" id="CAF1128273.1"/>
    </source>
</evidence>
<proteinExistence type="predicted"/>
<evidence type="ECO:0000256" key="3">
    <source>
        <dbReference type="SAM" id="SignalP"/>
    </source>
</evidence>
<feature type="region of interest" description="Disordered" evidence="1">
    <location>
        <begin position="189"/>
        <end position="231"/>
    </location>
</feature>
<feature type="compositionally biased region" description="Pro residues" evidence="1">
    <location>
        <begin position="201"/>
        <end position="210"/>
    </location>
</feature>
<keyword evidence="2" id="KW-0812">Transmembrane</keyword>
<dbReference type="AlphaFoldDB" id="A0A814R664"/>
<feature type="signal peptide" evidence="3">
    <location>
        <begin position="1"/>
        <end position="19"/>
    </location>
</feature>
<sequence length="231" mass="26235">MFLFGLTFSINLLFIFINAENHIGVNNVQRSAINMDVVEHEPNNNVHYDQSEQITPEKVLIRVPRLKTENEKLKINKRERRQLLEALQTAGFIISVAKAMKKTESGEEILGMAKKVAIIVLVFVSLCTVCCFVTIIIICVKCCCGNNNRKRNAEPTTVQVPQPIIIHHTGPSGYQPQYYQQPAPQSWNSVMVRPPESRPMLPQPSAPPRPNNDFHIEYVPPPPYEKLYTSK</sequence>
<dbReference type="EMBL" id="CAJNOT010001013">
    <property type="protein sequence ID" value="CAF1128273.1"/>
    <property type="molecule type" value="Genomic_DNA"/>
</dbReference>
<comment type="caution">
    <text evidence="4">The sequence shown here is derived from an EMBL/GenBank/DDBJ whole genome shotgun (WGS) entry which is preliminary data.</text>
</comment>